<evidence type="ECO:0000313" key="3">
    <source>
        <dbReference type="Proteomes" id="UP000233654"/>
    </source>
</evidence>
<dbReference type="GO" id="GO:0051604">
    <property type="term" value="P:protein maturation"/>
    <property type="evidence" value="ECO:0007669"/>
    <property type="project" value="TreeGrafter"/>
</dbReference>
<organism evidence="2 3">
    <name type="scientific">Candidatus Anoxymicrobium japonicum</name>
    <dbReference type="NCBI Taxonomy" id="2013648"/>
    <lineage>
        <taxon>Bacteria</taxon>
        <taxon>Bacillati</taxon>
        <taxon>Actinomycetota</taxon>
        <taxon>Candidatus Geothermincolia</taxon>
        <taxon>Candidatus Geothermincolales</taxon>
        <taxon>Candidatus Anoxymicrobiaceae</taxon>
        <taxon>Candidatus Anoxymicrobium</taxon>
    </lineage>
</organism>
<evidence type="ECO:0000259" key="1">
    <source>
        <dbReference type="Pfam" id="PF24859"/>
    </source>
</evidence>
<dbReference type="Pfam" id="PF24859">
    <property type="entry name" value="FdhE_central"/>
    <property type="match status" value="1"/>
</dbReference>
<dbReference type="CDD" id="cd16341">
    <property type="entry name" value="FdhE"/>
    <property type="match status" value="1"/>
</dbReference>
<dbReference type="InterPro" id="IPR024064">
    <property type="entry name" value="FdhE-like_sf"/>
</dbReference>
<dbReference type="InterPro" id="IPR056797">
    <property type="entry name" value="FdhE_central"/>
</dbReference>
<feature type="domain" description="FdhE central" evidence="1">
    <location>
        <begin position="205"/>
        <end position="239"/>
    </location>
</feature>
<dbReference type="AlphaFoldDB" id="A0A2N3G7Z3"/>
<gene>
    <name evidence="2" type="ORF">CVT63_01140</name>
</gene>
<name>A0A2N3G7Z3_9ACTN</name>
<dbReference type="GO" id="GO:0008199">
    <property type="term" value="F:ferric iron binding"/>
    <property type="evidence" value="ECO:0007669"/>
    <property type="project" value="TreeGrafter"/>
</dbReference>
<comment type="caution">
    <text evidence="2">The sequence shown here is derived from an EMBL/GenBank/DDBJ whole genome shotgun (WGS) entry which is preliminary data.</text>
</comment>
<dbReference type="PANTHER" id="PTHR37689">
    <property type="entry name" value="PROTEIN FDHE"/>
    <property type="match status" value="1"/>
</dbReference>
<reference evidence="2 3" key="1">
    <citation type="journal article" date="2017" name="ISME J.">
        <title>Potential for microbial H2 and metal transformations associated with novel bacteria and archaea in deep terrestrial subsurface sediments.</title>
        <authorList>
            <person name="Hernsdorf A.W."/>
            <person name="Amano Y."/>
            <person name="Miyakawa K."/>
            <person name="Ise K."/>
            <person name="Suzuki Y."/>
            <person name="Anantharaman K."/>
            <person name="Probst A."/>
            <person name="Burstein D."/>
            <person name="Thomas B.C."/>
            <person name="Banfield J.F."/>
        </authorList>
    </citation>
    <scope>NUCLEOTIDE SEQUENCE [LARGE SCALE GENOMIC DNA]</scope>
    <source>
        <strain evidence="2">HGW-Actinobacteria-3</strain>
    </source>
</reference>
<dbReference type="InterPro" id="IPR006452">
    <property type="entry name" value="Formate_DH_accessory"/>
</dbReference>
<dbReference type="Proteomes" id="UP000233654">
    <property type="component" value="Unassembled WGS sequence"/>
</dbReference>
<proteinExistence type="predicted"/>
<dbReference type="GO" id="GO:0005829">
    <property type="term" value="C:cytosol"/>
    <property type="evidence" value="ECO:0007669"/>
    <property type="project" value="TreeGrafter"/>
</dbReference>
<accession>A0A2N3G7Z3</accession>
<protein>
    <recommendedName>
        <fullName evidence="1">FdhE central domain-containing protein</fullName>
    </recommendedName>
</protein>
<dbReference type="EMBL" id="PHEX01000006">
    <property type="protein sequence ID" value="PKQ28742.1"/>
    <property type="molecule type" value="Genomic_DNA"/>
</dbReference>
<dbReference type="PANTHER" id="PTHR37689:SF1">
    <property type="entry name" value="PROTEIN FDHE"/>
    <property type="match status" value="1"/>
</dbReference>
<sequence>MEADRARIGSTEISYAFVENVRWKGELLVITPGVEAVRESVAFYVKHYPDYADALRMYGAIMEVQQAALEEISCSLDAMSPEDVEASLRSGKPLLDPFSFEIDVAEFRVLAYRICLAIDKLKVGGFSYREELLSWEGLSDERFSDTRNKVLSGEKLDFVPTGESAERNLAFAGSILWEALVPFYRKSASIQPVEMEQSLWRRGKCPVCGCVPLMGKFRKEDGLWLVECSLCHTLWNVQRAQCPFCDDSHGSLEFLYLDNDESKRASYCKACKRYVKVVDLRDGGVDVLLPLEDIVTVKLDLAAKKKGLNRASGGY</sequence>
<evidence type="ECO:0000313" key="2">
    <source>
        <dbReference type="EMBL" id="PKQ28742.1"/>
    </source>
</evidence>
<dbReference type="Gene3D" id="3.90.1670.10">
    <property type="entry name" value="FdhE-like domain"/>
    <property type="match status" value="1"/>
</dbReference>
<dbReference type="SUPFAM" id="SSF144020">
    <property type="entry name" value="FdhE-like"/>
    <property type="match status" value="1"/>
</dbReference>